<organism evidence="10 11">
    <name type="scientific">Fusarium agapanthi</name>
    <dbReference type="NCBI Taxonomy" id="1803897"/>
    <lineage>
        <taxon>Eukaryota</taxon>
        <taxon>Fungi</taxon>
        <taxon>Dikarya</taxon>
        <taxon>Ascomycota</taxon>
        <taxon>Pezizomycotina</taxon>
        <taxon>Sordariomycetes</taxon>
        <taxon>Hypocreomycetidae</taxon>
        <taxon>Hypocreales</taxon>
        <taxon>Nectriaceae</taxon>
        <taxon>Fusarium</taxon>
        <taxon>Fusarium fujikuroi species complex</taxon>
    </lineage>
</organism>
<dbReference type="EC" id="2.7.11.24" evidence="1"/>
<feature type="region of interest" description="Disordered" evidence="8">
    <location>
        <begin position="138"/>
        <end position="183"/>
    </location>
</feature>
<dbReference type="Pfam" id="PF00069">
    <property type="entry name" value="Pkinase"/>
    <property type="match status" value="1"/>
</dbReference>
<evidence type="ECO:0000313" key="10">
    <source>
        <dbReference type="EMBL" id="KAF4501404.1"/>
    </source>
</evidence>
<dbReference type="InterPro" id="IPR000719">
    <property type="entry name" value="Prot_kinase_dom"/>
</dbReference>
<accession>A0A9P5BG37</accession>
<keyword evidence="2" id="KW-0808">Transferase</keyword>
<comment type="caution">
    <text evidence="10">The sequence shown here is derived from an EMBL/GenBank/DDBJ whole genome shotgun (WGS) entry which is preliminary data.</text>
</comment>
<evidence type="ECO:0000256" key="1">
    <source>
        <dbReference type="ARBA" id="ARBA00012411"/>
    </source>
</evidence>
<dbReference type="SUPFAM" id="SSF56112">
    <property type="entry name" value="Protein kinase-like (PK-like)"/>
    <property type="match status" value="1"/>
</dbReference>
<evidence type="ECO:0000256" key="4">
    <source>
        <dbReference type="ARBA" id="ARBA00022777"/>
    </source>
</evidence>
<dbReference type="EMBL" id="LUFC02000129">
    <property type="protein sequence ID" value="KAF4501404.1"/>
    <property type="molecule type" value="Genomic_DNA"/>
</dbReference>
<dbReference type="GO" id="GO:0005524">
    <property type="term" value="F:ATP binding"/>
    <property type="evidence" value="ECO:0007669"/>
    <property type="project" value="UniProtKB-KW"/>
</dbReference>
<feature type="domain" description="Protein kinase" evidence="9">
    <location>
        <begin position="1"/>
        <end position="100"/>
    </location>
</feature>
<evidence type="ECO:0000256" key="5">
    <source>
        <dbReference type="ARBA" id="ARBA00022840"/>
    </source>
</evidence>
<dbReference type="PANTHER" id="PTHR48016">
    <property type="entry name" value="MAP KINASE KINASE KINASE SSK2-RELATED-RELATED"/>
    <property type="match status" value="1"/>
</dbReference>
<reference evidence="10" key="1">
    <citation type="submission" date="2020-01" db="EMBL/GenBank/DDBJ databases">
        <title>Identification and distribution of gene clusters putatively required for synthesis of sphingolipid metabolism inhibitors in phylogenetically diverse species of the filamentous fungus Fusarium.</title>
        <authorList>
            <person name="Kim H.-S."/>
            <person name="Busman M."/>
            <person name="Brown D.W."/>
            <person name="Divon H."/>
            <person name="Uhlig S."/>
            <person name="Proctor R.H."/>
        </authorList>
    </citation>
    <scope>NUCLEOTIDE SEQUENCE</scope>
    <source>
        <strain evidence="10">NRRL 31653</strain>
    </source>
</reference>
<evidence type="ECO:0000256" key="2">
    <source>
        <dbReference type="ARBA" id="ARBA00022679"/>
    </source>
</evidence>
<dbReference type="AlphaFoldDB" id="A0A9P5BG37"/>
<name>A0A9P5BG37_9HYPO</name>
<protein>
    <recommendedName>
        <fullName evidence="1">mitogen-activated protein kinase</fullName>
        <ecNumber evidence="1">2.7.11.24</ecNumber>
    </recommendedName>
</protein>
<proteinExistence type="predicted"/>
<gene>
    <name evidence="10" type="ORF">FAGAP_2390</name>
</gene>
<keyword evidence="5" id="KW-0067">ATP-binding</keyword>
<dbReference type="InterPro" id="IPR050538">
    <property type="entry name" value="MAP_kinase_kinase_kinase"/>
</dbReference>
<dbReference type="Gene3D" id="1.10.510.10">
    <property type="entry name" value="Transferase(Phosphotransferase) domain 1"/>
    <property type="match status" value="1"/>
</dbReference>
<evidence type="ECO:0000256" key="3">
    <source>
        <dbReference type="ARBA" id="ARBA00022741"/>
    </source>
</evidence>
<dbReference type="InterPro" id="IPR011009">
    <property type="entry name" value="Kinase-like_dom_sf"/>
</dbReference>
<evidence type="ECO:0000256" key="8">
    <source>
        <dbReference type="SAM" id="MobiDB-lite"/>
    </source>
</evidence>
<dbReference type="PROSITE" id="PS50011">
    <property type="entry name" value="PROTEIN_KINASE_DOM"/>
    <property type="match status" value="1"/>
</dbReference>
<comment type="catalytic activity">
    <reaction evidence="6">
        <text>L-threonyl-[protein] + ATP = O-phospho-L-threonyl-[protein] + ADP + H(+)</text>
        <dbReference type="Rhea" id="RHEA:46608"/>
        <dbReference type="Rhea" id="RHEA-COMP:11060"/>
        <dbReference type="Rhea" id="RHEA-COMP:11605"/>
        <dbReference type="ChEBI" id="CHEBI:15378"/>
        <dbReference type="ChEBI" id="CHEBI:30013"/>
        <dbReference type="ChEBI" id="CHEBI:30616"/>
        <dbReference type="ChEBI" id="CHEBI:61977"/>
        <dbReference type="ChEBI" id="CHEBI:456216"/>
        <dbReference type="EC" id="2.7.11.24"/>
    </reaction>
    <physiologicalReaction direction="left-to-right" evidence="6">
        <dbReference type="Rhea" id="RHEA:46609"/>
    </physiologicalReaction>
</comment>
<dbReference type="OrthoDB" id="5054348at2759"/>
<evidence type="ECO:0000256" key="7">
    <source>
        <dbReference type="ARBA" id="ARBA00048130"/>
    </source>
</evidence>
<feature type="compositionally biased region" description="Low complexity" evidence="8">
    <location>
        <begin position="145"/>
        <end position="162"/>
    </location>
</feature>
<comment type="catalytic activity">
    <reaction evidence="7">
        <text>L-seryl-[protein] + ATP = O-phospho-L-seryl-[protein] + ADP + H(+)</text>
        <dbReference type="Rhea" id="RHEA:17989"/>
        <dbReference type="Rhea" id="RHEA-COMP:9863"/>
        <dbReference type="Rhea" id="RHEA-COMP:11604"/>
        <dbReference type="ChEBI" id="CHEBI:15378"/>
        <dbReference type="ChEBI" id="CHEBI:29999"/>
        <dbReference type="ChEBI" id="CHEBI:30616"/>
        <dbReference type="ChEBI" id="CHEBI:83421"/>
        <dbReference type="ChEBI" id="CHEBI:456216"/>
        <dbReference type="EC" id="2.7.11.24"/>
    </reaction>
    <physiologicalReaction direction="left-to-right" evidence="7">
        <dbReference type="Rhea" id="RHEA:17990"/>
    </physiologicalReaction>
</comment>
<evidence type="ECO:0000313" key="11">
    <source>
        <dbReference type="Proteomes" id="UP000737391"/>
    </source>
</evidence>
<dbReference type="Proteomes" id="UP000737391">
    <property type="component" value="Unassembled WGS sequence"/>
</dbReference>
<dbReference type="PANTHER" id="PTHR48016:SF48">
    <property type="entry name" value="SERINE_THREONINE-PROTEIN KINASE BCK1_SLK1_SSP31"/>
    <property type="match status" value="1"/>
</dbReference>
<dbReference type="GO" id="GO:0004707">
    <property type="term" value="F:MAP kinase activity"/>
    <property type="evidence" value="ECO:0007669"/>
    <property type="project" value="UniProtKB-EC"/>
</dbReference>
<keyword evidence="4 10" id="KW-0418">Kinase</keyword>
<keyword evidence="3" id="KW-0547">Nucleotide-binding</keyword>
<evidence type="ECO:0000259" key="9">
    <source>
        <dbReference type="PROSITE" id="PS50011"/>
    </source>
</evidence>
<keyword evidence="11" id="KW-1185">Reference proteome</keyword>
<evidence type="ECO:0000256" key="6">
    <source>
        <dbReference type="ARBA" id="ARBA00047919"/>
    </source>
</evidence>
<sequence>MAPEVIRSQGEGYSAKVDIWSLGCVVLEMFAGKRPWAKEEAVGAIYKIANGERPPIPEDIQDTLGPLAVAFMMDCFQVHICAQYYYRFTHLNTLEFHPAHAASLTPIDILIYSTAMFMDDPAKEIAALALCSCGEDRGHKETGESSLPTPSLSPASLAPPSSDDQLHVTASPPPSQPKLPQYLEPAIPQPQCHLPVRFVLDHPPLTPGPNYTHSQLFLSHQERNSHPSRPELHLRGLFRNNELLPPSGPDPNRHRRLSYFEDGTWKEGAAALSLLLVHLPNIRNYEGEMLKMRHLLEERMFELCCLMEHIEHKDVGLELFTLMEHKRGDLPRELAEKMMMFYLEFGFGSAGKGDQQRTILEQERAKMEIILSWVLVLIRHWN</sequence>